<dbReference type="Gene3D" id="2.60.40.10">
    <property type="entry name" value="Immunoglobulins"/>
    <property type="match status" value="3"/>
</dbReference>
<reference evidence="3" key="2">
    <citation type="submission" date="2025-09" db="UniProtKB">
        <authorList>
            <consortium name="Ensembl"/>
        </authorList>
    </citation>
    <scope>IDENTIFICATION</scope>
</reference>
<accession>A0A3B3WH11</accession>
<dbReference type="InterPro" id="IPR036179">
    <property type="entry name" value="Ig-like_dom_sf"/>
</dbReference>
<evidence type="ECO:0000313" key="3">
    <source>
        <dbReference type="Ensembl" id="ENSPMEP00000002120.1"/>
    </source>
</evidence>
<evidence type="ECO:0000259" key="2">
    <source>
        <dbReference type="PROSITE" id="PS50835"/>
    </source>
</evidence>
<dbReference type="AlphaFoldDB" id="A0A3B3WH11"/>
<dbReference type="Pfam" id="PF07654">
    <property type="entry name" value="C1-set"/>
    <property type="match status" value="2"/>
</dbReference>
<organism evidence="3 4">
    <name type="scientific">Poecilia mexicana</name>
    <dbReference type="NCBI Taxonomy" id="48701"/>
    <lineage>
        <taxon>Eukaryota</taxon>
        <taxon>Metazoa</taxon>
        <taxon>Chordata</taxon>
        <taxon>Craniata</taxon>
        <taxon>Vertebrata</taxon>
        <taxon>Euteleostomi</taxon>
        <taxon>Actinopterygii</taxon>
        <taxon>Neopterygii</taxon>
        <taxon>Teleostei</taxon>
        <taxon>Neoteleostei</taxon>
        <taxon>Acanthomorphata</taxon>
        <taxon>Ovalentaria</taxon>
        <taxon>Atherinomorphae</taxon>
        <taxon>Cyprinodontiformes</taxon>
        <taxon>Poeciliidae</taxon>
        <taxon>Poeciliinae</taxon>
        <taxon>Poecilia</taxon>
    </lineage>
</organism>
<feature type="domain" description="Ig-like" evidence="2">
    <location>
        <begin position="191"/>
        <end position="295"/>
    </location>
</feature>
<keyword evidence="1" id="KW-0393">Immunoglobulin domain</keyword>
<feature type="domain" description="Ig-like" evidence="2">
    <location>
        <begin position="3"/>
        <end position="105"/>
    </location>
</feature>
<evidence type="ECO:0000256" key="1">
    <source>
        <dbReference type="ARBA" id="ARBA00023319"/>
    </source>
</evidence>
<dbReference type="PANTHER" id="PTHR23411">
    <property type="entry name" value="TAPASIN"/>
    <property type="match status" value="1"/>
</dbReference>
<dbReference type="PROSITE" id="PS50835">
    <property type="entry name" value="IG_LIKE"/>
    <property type="match status" value="2"/>
</dbReference>
<keyword evidence="4" id="KW-1185">Reference proteome</keyword>
<dbReference type="InterPro" id="IPR050380">
    <property type="entry name" value="Immune_Resp_Modulators"/>
</dbReference>
<dbReference type="InterPro" id="IPR003597">
    <property type="entry name" value="Ig_C1-set"/>
</dbReference>
<protein>
    <recommendedName>
        <fullName evidence="2">Ig-like domain-containing protein</fullName>
    </recommendedName>
</protein>
<reference evidence="3" key="1">
    <citation type="submission" date="2025-08" db="UniProtKB">
        <authorList>
            <consortium name="Ensembl"/>
        </authorList>
    </citation>
    <scope>IDENTIFICATION</scope>
</reference>
<dbReference type="InterPro" id="IPR007110">
    <property type="entry name" value="Ig-like_dom"/>
</dbReference>
<dbReference type="SMART" id="SM00407">
    <property type="entry name" value="IGc1"/>
    <property type="match status" value="1"/>
</dbReference>
<dbReference type="Ensembl" id="ENSPMET00000013062.1">
    <property type="protein sequence ID" value="ENSPMEP00000002120.1"/>
    <property type="gene ID" value="ENSPMEG00000003158.1"/>
</dbReference>
<dbReference type="InterPro" id="IPR013783">
    <property type="entry name" value="Ig-like_fold"/>
</dbReference>
<evidence type="ECO:0000313" key="4">
    <source>
        <dbReference type="Proteomes" id="UP000261480"/>
    </source>
</evidence>
<dbReference type="Proteomes" id="UP000261480">
    <property type="component" value="Unplaced"/>
</dbReference>
<proteinExistence type="predicted"/>
<sequence>MSPKVANASPSLFPLTPCDPGSGDTVTLGCLAQDFFPKSATFQWTSTSNSNTQVDSQQFIFPQPNVNKFTGVSVISVPRSKALSYNCSLTHPAGNKNVPVKSSLTVTLNPPNPKAMFVSKRAELKCVVTGPDSSIVSKTKIQWYIDEQPVTNNISESNDAQTQTSTLIRHFDDWKKVKTVKCSATREGMAPITESKGTSTVEVLTPSTITGDSVTLVCLVTSTVLQDYYIAWSEASGHDIGTYHDGLNLPPQKINSVYLVSSFYTISKDKWSKNKFSCNVWPAGTTFTSASIGMSPSIK</sequence>
<name>A0A3B3WH11_9TELE</name>
<dbReference type="SUPFAM" id="SSF48726">
    <property type="entry name" value="Immunoglobulin"/>
    <property type="match status" value="3"/>
</dbReference>